<gene>
    <name evidence="2" type="ORF">FNJ60_14140</name>
</gene>
<feature type="signal peptide" evidence="1">
    <location>
        <begin position="1"/>
        <end position="19"/>
    </location>
</feature>
<feature type="chain" id="PRO_5030116401" description="Lipocalin-like domain-containing protein" evidence="1">
    <location>
        <begin position="20"/>
        <end position="156"/>
    </location>
</feature>
<dbReference type="EMBL" id="VKLW01000045">
    <property type="protein sequence ID" value="TYK31987.1"/>
    <property type="molecule type" value="Genomic_DNA"/>
</dbReference>
<evidence type="ECO:0008006" key="4">
    <source>
        <dbReference type="Google" id="ProtNLM"/>
    </source>
</evidence>
<protein>
    <recommendedName>
        <fullName evidence="4">Lipocalin-like domain-containing protein</fullName>
    </recommendedName>
</protein>
<reference evidence="2 3" key="1">
    <citation type="submission" date="2019-07" db="EMBL/GenBank/DDBJ databases">
        <title>Draft Genome Sequences of Bacteroides pyogenes Strains Isolated from the Uterus Holstein Dairy Cows with Metritis.</title>
        <authorList>
            <person name="Cunha F."/>
            <person name="Galvao K.N."/>
            <person name="Jeon S.J."/>
            <person name="Jeong K.C."/>
        </authorList>
    </citation>
    <scope>NUCLEOTIDE SEQUENCE [LARGE SCALE GENOMIC DNA]</scope>
    <source>
        <strain evidence="2 3">KG-31</strain>
    </source>
</reference>
<accession>A0A5D3F803</accession>
<dbReference type="Proteomes" id="UP000324383">
    <property type="component" value="Unassembled WGS sequence"/>
</dbReference>
<comment type="caution">
    <text evidence="2">The sequence shown here is derived from an EMBL/GenBank/DDBJ whole genome shotgun (WGS) entry which is preliminary data.</text>
</comment>
<evidence type="ECO:0000313" key="3">
    <source>
        <dbReference type="Proteomes" id="UP000324383"/>
    </source>
</evidence>
<dbReference type="PROSITE" id="PS51257">
    <property type="entry name" value="PROKAR_LIPOPROTEIN"/>
    <property type="match status" value="1"/>
</dbReference>
<keyword evidence="1" id="KW-0732">Signal</keyword>
<sequence length="156" mass="17796">MKRKIVLLPLFLITLLVSCTTEEKAPEKDFGFVGTKWEATYHFILNNPKSALVSAVYDFSTPTEVTFSYTIKEGTIEPEDMQELKTQKFSYTYTKPTLKILSQDKGGNTIYKVDEKAGTMSIVGEEKLDENGKWVPGEDNDDTILRLKDIIFRLKK</sequence>
<keyword evidence="3" id="KW-1185">Reference proteome</keyword>
<evidence type="ECO:0000313" key="2">
    <source>
        <dbReference type="EMBL" id="TYK31987.1"/>
    </source>
</evidence>
<dbReference type="RefSeq" id="WP_148726600.1">
    <property type="nucleotide sequence ID" value="NZ_CP197398.1"/>
</dbReference>
<dbReference type="AlphaFoldDB" id="A0A5D3F803"/>
<evidence type="ECO:0000256" key="1">
    <source>
        <dbReference type="SAM" id="SignalP"/>
    </source>
</evidence>
<name>A0A5D3F803_9BACE</name>
<organism evidence="2 3">
    <name type="scientific">Bacteroides pyogenes</name>
    <dbReference type="NCBI Taxonomy" id="310300"/>
    <lineage>
        <taxon>Bacteria</taxon>
        <taxon>Pseudomonadati</taxon>
        <taxon>Bacteroidota</taxon>
        <taxon>Bacteroidia</taxon>
        <taxon>Bacteroidales</taxon>
        <taxon>Bacteroidaceae</taxon>
        <taxon>Bacteroides</taxon>
    </lineage>
</organism>
<proteinExistence type="predicted"/>